<dbReference type="OrthoDB" id="5987662at2759"/>
<dbReference type="EMBL" id="CACRXK020012219">
    <property type="protein sequence ID" value="CAB4022912.1"/>
    <property type="molecule type" value="Genomic_DNA"/>
</dbReference>
<comment type="caution">
    <text evidence="1">The sequence shown here is derived from an EMBL/GenBank/DDBJ whole genome shotgun (WGS) entry which is preliminary data.</text>
</comment>
<protein>
    <submittedName>
        <fullName evidence="1">Uncharacterized protein</fullName>
    </submittedName>
</protein>
<dbReference type="AlphaFoldDB" id="A0A7D9J6M9"/>
<name>A0A7D9J6M9_PARCT</name>
<sequence>MPFRNDVVVGLLIGTNCARAIKPREIIPGNDDDPYAKRTALGWGIVGIVEAKVNEESDENYVVVNRVITHEANVGPDRKICHLALRAQVKEIMNPSMFNQMCELDFSERRKEEQPLSYEDKMFIKMVKKGIHQREDGHYEIPLPFKDDEVKLPNITKEEMKLDDGRICAVYKGQSLNQNLLQGPDLTNSLLGVLCRFRQDDTAFMCDLEAMFHQVMVNVNDRNFLRFLWWKDGDLDNEPIVYRMTAHLFGATSSPGCANVGLKTTADDYERECGSQAANFVRDNFYVDDGLKSVSTPTDAIDLIQKTKTLCKKGGFRLHKIISNNDPEIRSLEQKMRDREMKFLRKDL</sequence>
<dbReference type="SUPFAM" id="SSF56672">
    <property type="entry name" value="DNA/RNA polymerases"/>
    <property type="match status" value="1"/>
</dbReference>
<dbReference type="PANTHER" id="PTHR47331">
    <property type="entry name" value="PHD-TYPE DOMAIN-CONTAINING PROTEIN"/>
    <property type="match status" value="1"/>
</dbReference>
<dbReference type="InterPro" id="IPR043502">
    <property type="entry name" value="DNA/RNA_pol_sf"/>
</dbReference>
<dbReference type="Proteomes" id="UP001152795">
    <property type="component" value="Unassembled WGS sequence"/>
</dbReference>
<evidence type="ECO:0000313" key="2">
    <source>
        <dbReference type="Proteomes" id="UP001152795"/>
    </source>
</evidence>
<reference evidence="1" key="1">
    <citation type="submission" date="2020-04" db="EMBL/GenBank/DDBJ databases">
        <authorList>
            <person name="Alioto T."/>
            <person name="Alioto T."/>
            <person name="Gomez Garrido J."/>
        </authorList>
    </citation>
    <scope>NUCLEOTIDE SEQUENCE</scope>
    <source>
        <strain evidence="1">A484AB</strain>
    </source>
</reference>
<organism evidence="1 2">
    <name type="scientific">Paramuricea clavata</name>
    <name type="common">Red gorgonian</name>
    <name type="synonym">Violescent sea-whip</name>
    <dbReference type="NCBI Taxonomy" id="317549"/>
    <lineage>
        <taxon>Eukaryota</taxon>
        <taxon>Metazoa</taxon>
        <taxon>Cnidaria</taxon>
        <taxon>Anthozoa</taxon>
        <taxon>Octocorallia</taxon>
        <taxon>Malacalcyonacea</taxon>
        <taxon>Plexauridae</taxon>
        <taxon>Paramuricea</taxon>
    </lineage>
</organism>
<dbReference type="PANTHER" id="PTHR47331:SF5">
    <property type="entry name" value="RIBONUCLEASE H"/>
    <property type="match status" value="1"/>
</dbReference>
<proteinExistence type="predicted"/>
<keyword evidence="2" id="KW-1185">Reference proteome</keyword>
<accession>A0A7D9J6M9</accession>
<feature type="non-terminal residue" evidence="1">
    <location>
        <position position="348"/>
    </location>
</feature>
<gene>
    <name evidence="1" type="ORF">PACLA_8A007144</name>
</gene>
<evidence type="ECO:0000313" key="1">
    <source>
        <dbReference type="EMBL" id="CAB4022912.1"/>
    </source>
</evidence>